<evidence type="ECO:0000313" key="5">
    <source>
        <dbReference type="Proteomes" id="UP000001877"/>
    </source>
</evidence>
<feature type="domain" description="Peptidase M1 membrane alanine aminopeptidase" evidence="2">
    <location>
        <begin position="394"/>
        <end position="538"/>
    </location>
</feature>
<dbReference type="STRING" id="358681.BBR47_22900"/>
<dbReference type="AlphaFoldDB" id="C0ZBV8"/>
<dbReference type="eggNOG" id="COG0308">
    <property type="taxonomic scope" value="Bacteria"/>
</dbReference>
<protein>
    <recommendedName>
        <fullName evidence="6">Aminopeptidase</fullName>
    </recommendedName>
</protein>
<dbReference type="Pfam" id="PF01433">
    <property type="entry name" value="Peptidase_M1"/>
    <property type="match status" value="1"/>
</dbReference>
<dbReference type="InterPro" id="IPR034015">
    <property type="entry name" value="M1_LTA4H"/>
</dbReference>
<evidence type="ECO:0008006" key="6">
    <source>
        <dbReference type="Google" id="ProtNLM"/>
    </source>
</evidence>
<dbReference type="GO" id="GO:0008270">
    <property type="term" value="F:zinc ion binding"/>
    <property type="evidence" value="ECO:0007669"/>
    <property type="project" value="InterPro"/>
</dbReference>
<evidence type="ECO:0000256" key="1">
    <source>
        <dbReference type="SAM" id="Phobius"/>
    </source>
</evidence>
<dbReference type="InterPro" id="IPR036582">
    <property type="entry name" value="Mao_N_sf"/>
</dbReference>
<dbReference type="InterPro" id="IPR014782">
    <property type="entry name" value="Peptidase_M1_dom"/>
</dbReference>
<feature type="transmembrane region" description="Helical" evidence="1">
    <location>
        <begin position="75"/>
        <end position="96"/>
    </location>
</feature>
<keyword evidence="1" id="KW-1133">Transmembrane helix</keyword>
<dbReference type="KEGG" id="bbe:BBR47_22900"/>
<name>C0ZBV8_BREBN</name>
<dbReference type="Proteomes" id="UP000001877">
    <property type="component" value="Chromosome"/>
</dbReference>
<organism evidence="4 5">
    <name type="scientific">Brevibacillus brevis (strain 47 / JCM 6285 / NBRC 100599)</name>
    <dbReference type="NCBI Taxonomy" id="358681"/>
    <lineage>
        <taxon>Bacteria</taxon>
        <taxon>Bacillati</taxon>
        <taxon>Bacillota</taxon>
        <taxon>Bacilli</taxon>
        <taxon>Bacillales</taxon>
        <taxon>Paenibacillaceae</taxon>
        <taxon>Brevibacillus</taxon>
    </lineage>
</organism>
<dbReference type="InterPro" id="IPR012854">
    <property type="entry name" value="Cu_amine_oxidase-like_N"/>
</dbReference>
<evidence type="ECO:0000259" key="3">
    <source>
        <dbReference type="Pfam" id="PF07833"/>
    </source>
</evidence>
<feature type="domain" description="Copper amine oxidase-like N-terminal" evidence="3">
    <location>
        <begin position="569"/>
        <end position="675"/>
    </location>
</feature>
<dbReference type="Pfam" id="PF07833">
    <property type="entry name" value="Cu_amine_oxidN1"/>
    <property type="match status" value="1"/>
</dbReference>
<dbReference type="SUPFAM" id="SSF55486">
    <property type="entry name" value="Metalloproteases ('zincins'), catalytic domain"/>
    <property type="match status" value="1"/>
</dbReference>
<keyword evidence="1" id="KW-0472">Membrane</keyword>
<accession>C0ZBV8</accession>
<gene>
    <name evidence="4" type="ordered locus">BBR47_22900</name>
</gene>
<dbReference type="EMBL" id="AP008955">
    <property type="protein sequence ID" value="BAH43267.1"/>
    <property type="molecule type" value="Genomic_DNA"/>
</dbReference>
<evidence type="ECO:0000313" key="4">
    <source>
        <dbReference type="EMBL" id="BAH43267.1"/>
    </source>
</evidence>
<dbReference type="Gene3D" id="1.10.390.10">
    <property type="entry name" value="Neutral Protease Domain 2"/>
    <property type="match status" value="1"/>
</dbReference>
<dbReference type="HOGENOM" id="CLU_439845_0_0_9"/>
<dbReference type="GO" id="GO:0008237">
    <property type="term" value="F:metallopeptidase activity"/>
    <property type="evidence" value="ECO:0007669"/>
    <property type="project" value="InterPro"/>
</dbReference>
<dbReference type="InterPro" id="IPR027268">
    <property type="entry name" value="Peptidase_M4/M1_CTD_sf"/>
</dbReference>
<dbReference type="RefSeq" id="WP_012685989.1">
    <property type="nucleotide sequence ID" value="NC_012491.1"/>
</dbReference>
<dbReference type="PANTHER" id="PTHR45726:SF3">
    <property type="entry name" value="LEUKOTRIENE A-4 HYDROLASE"/>
    <property type="match status" value="1"/>
</dbReference>
<sequence>MLKKAANHYDTMSGGFFYFQQIQIIVKYGGFSTESPEFLLSLTYICYNETKTFSACRRAVYYLGAVMKSLHKTSLLVCVTILIFFGSVGVVAYWPAISQIIAMNHSPEEAQKFVDPFSYDPPLPSYVKDLNPVYKIQAELHTSEAKITGSMTLEFDNPKTPDVRLYIYDYLWNKMTVKSIRYKDKPLSFERGQSLVKLANPLGKELRGALTIEFENPVPRRGTRFGVKDDIWTLTTWYPMLGAQNQKGVWYDPPQRVDFGDPFVYHYGDYDVSFTSPQGYKWVSSWGRGQTKSIGGNKQQVHYQAKKLLNFGLVGSPLYHIETIQFAPNLTVDIASVDKGNIERIKTIAQSVFPTFIDMYGPLPYPNVAIAETSTGTTYAMEYANLAVFKRDMHYNNLIDHWLPHEVGHLWWYNSVATLESSHGWLDEGLVELGVSHYLQKRYGAQSATTLLDTYNRDVKRLQERYPNGKLDKPLQKFSTEEEFKLTWYSRGALLFDNLRRKIGDDAYKRFLQRVQQNYHGSVIGAEHLDQALGQTLQGEAKYFTLYTYSANKNGFGAVQLEPYITTIINNMSFYPSIPARVTHNTVYIPLRELGEKMGVAISWDDKKQMIRVKGNGREVFIKERERFAEVDGKRIDLGSPLIEIKERTMVPLSFFEKALGYETEYNQQQKTVKINTYPTIGKGQ</sequence>
<proteinExistence type="predicted"/>
<keyword evidence="5" id="KW-1185">Reference proteome</keyword>
<reference evidence="4 5" key="1">
    <citation type="submission" date="2005-03" db="EMBL/GenBank/DDBJ databases">
        <title>Brevibacillus brevis strain 47, complete genome.</title>
        <authorList>
            <person name="Hosoyama A."/>
            <person name="Yamada R."/>
            <person name="Hongo Y."/>
            <person name="Terui Y."/>
            <person name="Ankai A."/>
            <person name="Masuyama W."/>
            <person name="Sekiguchi M."/>
            <person name="Takeda T."/>
            <person name="Asano K."/>
            <person name="Ohji S."/>
            <person name="Ichikawa N."/>
            <person name="Narita S."/>
            <person name="Aoki N."/>
            <person name="Miura H."/>
            <person name="Matsushita S."/>
            <person name="Sekigawa T."/>
            <person name="Yamagata H."/>
            <person name="Yoshikawa H."/>
            <person name="Udaka S."/>
            <person name="Tanikawa S."/>
            <person name="Fujita N."/>
        </authorList>
    </citation>
    <scope>NUCLEOTIDE SEQUENCE [LARGE SCALE GENOMIC DNA]</scope>
    <source>
        <strain evidence="5">47 / JCM 6285 / NBRC 100599</strain>
    </source>
</reference>
<dbReference type="SUPFAM" id="SSF55383">
    <property type="entry name" value="Copper amine oxidase, domain N"/>
    <property type="match status" value="1"/>
</dbReference>
<keyword evidence="1" id="KW-0812">Transmembrane</keyword>
<dbReference type="PANTHER" id="PTHR45726">
    <property type="entry name" value="LEUKOTRIENE A-4 HYDROLASE"/>
    <property type="match status" value="1"/>
</dbReference>
<dbReference type="Gene3D" id="3.30.457.10">
    <property type="entry name" value="Copper amine oxidase-like, N-terminal domain"/>
    <property type="match status" value="1"/>
</dbReference>
<evidence type="ECO:0000259" key="2">
    <source>
        <dbReference type="Pfam" id="PF01433"/>
    </source>
</evidence>